<proteinExistence type="predicted"/>
<name>A0A8G2BMF3_9PROT</name>
<protein>
    <recommendedName>
        <fullName evidence="4">DUF945 domain-containing protein</fullName>
    </recommendedName>
</protein>
<feature type="region of interest" description="Disordered" evidence="1">
    <location>
        <begin position="142"/>
        <end position="162"/>
    </location>
</feature>
<comment type="caution">
    <text evidence="2">The sequence shown here is derived from an EMBL/GenBank/DDBJ whole genome shotgun (WGS) entry which is preliminary data.</text>
</comment>
<dbReference type="Proteomes" id="UP000198615">
    <property type="component" value="Unassembled WGS sequence"/>
</dbReference>
<organism evidence="2 3">
    <name type="scientific">Thalassobaculum litoreum DSM 18839</name>
    <dbReference type="NCBI Taxonomy" id="1123362"/>
    <lineage>
        <taxon>Bacteria</taxon>
        <taxon>Pseudomonadati</taxon>
        <taxon>Pseudomonadota</taxon>
        <taxon>Alphaproteobacteria</taxon>
        <taxon>Rhodospirillales</taxon>
        <taxon>Thalassobaculaceae</taxon>
        <taxon>Thalassobaculum</taxon>
    </lineage>
</organism>
<gene>
    <name evidence="2" type="ORF">SAMN05660686_04768</name>
</gene>
<dbReference type="InterPro" id="IPR026325">
    <property type="entry name" value="DUF932"/>
</dbReference>
<feature type="compositionally biased region" description="Basic and acidic residues" evidence="1">
    <location>
        <begin position="146"/>
        <end position="162"/>
    </location>
</feature>
<keyword evidence="3" id="KW-1185">Reference proteome</keyword>
<accession>A0A8G2BMF3</accession>
<sequence length="194" mass="21613">MTSGDEAHEIILINAHDGTASYQMISGVFRFVCANGLFAGDTFGQAKVMHSGDAESKVIDAAYTVLEDADRIMNDVQEMKAVELHRDEQQAFAKAVHALRFEDQEKASISADQLLLPRRYEDRRGDLWSTFNVLQENTIKGGQRGYTRDTEGHRRRASTREVRGIDQSKALNRALWTLAEEMARIKGAPLASAA</sequence>
<dbReference type="AlphaFoldDB" id="A0A8G2BMF3"/>
<evidence type="ECO:0000256" key="1">
    <source>
        <dbReference type="SAM" id="MobiDB-lite"/>
    </source>
</evidence>
<evidence type="ECO:0000313" key="2">
    <source>
        <dbReference type="EMBL" id="SDG54013.1"/>
    </source>
</evidence>
<reference evidence="2 3" key="1">
    <citation type="submission" date="2016-10" db="EMBL/GenBank/DDBJ databases">
        <authorList>
            <person name="Varghese N."/>
            <person name="Submissions S."/>
        </authorList>
    </citation>
    <scope>NUCLEOTIDE SEQUENCE [LARGE SCALE GENOMIC DNA]</scope>
    <source>
        <strain evidence="2 3">DSM 18839</strain>
    </source>
</reference>
<evidence type="ECO:0008006" key="4">
    <source>
        <dbReference type="Google" id="ProtNLM"/>
    </source>
</evidence>
<evidence type="ECO:0000313" key="3">
    <source>
        <dbReference type="Proteomes" id="UP000198615"/>
    </source>
</evidence>
<dbReference type="Pfam" id="PF06067">
    <property type="entry name" value="DUF932"/>
    <property type="match status" value="1"/>
</dbReference>
<dbReference type="EMBL" id="FNBW01000021">
    <property type="protein sequence ID" value="SDG54013.1"/>
    <property type="molecule type" value="Genomic_DNA"/>
</dbReference>